<name>A0A1B8TVG7_9FLAO</name>
<evidence type="ECO:0008006" key="3">
    <source>
        <dbReference type="Google" id="ProtNLM"/>
    </source>
</evidence>
<proteinExistence type="predicted"/>
<dbReference type="Proteomes" id="UP000092612">
    <property type="component" value="Unassembled WGS sequence"/>
</dbReference>
<dbReference type="SUPFAM" id="SSF53756">
    <property type="entry name" value="UDP-Glycosyltransferase/glycogen phosphorylase"/>
    <property type="match status" value="1"/>
</dbReference>
<reference evidence="2" key="1">
    <citation type="submission" date="2016-02" db="EMBL/GenBank/DDBJ databases">
        <title>Paenibacillus sp. LPB0068, isolated from Crassostrea gigas.</title>
        <authorList>
            <person name="Shin S.-K."/>
            <person name="Yi H."/>
        </authorList>
    </citation>
    <scope>NUCLEOTIDE SEQUENCE [LARGE SCALE GENOMIC DNA]</scope>
    <source>
        <strain evidence="2">KCTC 23969</strain>
    </source>
</reference>
<keyword evidence="2" id="KW-1185">Reference proteome</keyword>
<dbReference type="Pfam" id="PF13692">
    <property type="entry name" value="Glyco_trans_1_4"/>
    <property type="match status" value="1"/>
</dbReference>
<dbReference type="EMBL" id="LSFL01000035">
    <property type="protein sequence ID" value="OBY63653.1"/>
    <property type="molecule type" value="Genomic_DNA"/>
</dbReference>
<dbReference type="RefSeq" id="WP_068362492.1">
    <property type="nucleotide sequence ID" value="NZ_CP019337.1"/>
</dbReference>
<organism evidence="1 2">
    <name type="scientific">Polaribacter reichenbachii</name>
    <dbReference type="NCBI Taxonomy" id="996801"/>
    <lineage>
        <taxon>Bacteria</taxon>
        <taxon>Pseudomonadati</taxon>
        <taxon>Bacteroidota</taxon>
        <taxon>Flavobacteriia</taxon>
        <taxon>Flavobacteriales</taxon>
        <taxon>Flavobacteriaceae</taxon>
    </lineage>
</organism>
<dbReference type="Gene3D" id="3.40.50.2000">
    <property type="entry name" value="Glycogen Phosphorylase B"/>
    <property type="match status" value="1"/>
</dbReference>
<dbReference type="AlphaFoldDB" id="A0A1B8TVG7"/>
<dbReference type="OrthoDB" id="9816564at2"/>
<accession>A0A1B8TVG7</accession>
<gene>
    <name evidence="1" type="ORF">LPB301_12705</name>
</gene>
<evidence type="ECO:0000313" key="2">
    <source>
        <dbReference type="Proteomes" id="UP000092612"/>
    </source>
</evidence>
<comment type="caution">
    <text evidence="1">The sequence shown here is derived from an EMBL/GenBank/DDBJ whole genome shotgun (WGS) entry which is preliminary data.</text>
</comment>
<evidence type="ECO:0000313" key="1">
    <source>
        <dbReference type="EMBL" id="OBY63653.1"/>
    </source>
</evidence>
<dbReference type="KEGG" id="prn:BW723_02995"/>
<sequence length="390" mass="45934">MNLIIVPFHDWRKIKKEGFRTRDAHFIESLQQSNRIEKIIIINRPTTLLEIVLKKKKRKIEGRSIFNRNGFQLIEVNPTTYIVDYISKDIYGQIMRKFLWFIDEFSNDKYIDFINECIGKLQICTYNLLSQNVFAHKLISKLNPQKSVFDAWDNFCLIDDYFSIKKQIKQGYVSYSQNVDLWITNSRDNIDYFSKEFNLSEIILIKNGLDVNRFNLNANYRIPKDINNIQKPIVGFGGKITQTINIELLNYAILNNPEVSFVLIGQILDDEIFESIVKLNNVHYLGDKFYDEYPNYVNAFDICLVPYYIEENKKSGTNPIKVYEYLALNKKVIGTNGNGLEDLEGYLYLIHNKKELSNEIKRGIKNEKPKMDFNKNSWQTKTNEFLNLLQ</sequence>
<protein>
    <recommendedName>
        <fullName evidence="3">Glycosyl transferase family 1 domain-containing protein</fullName>
    </recommendedName>
</protein>
<dbReference type="STRING" id="996801.BW723_02995"/>